<keyword evidence="2" id="KW-1185">Reference proteome</keyword>
<dbReference type="AlphaFoldDB" id="K1L943"/>
<evidence type="ECO:0000313" key="1">
    <source>
        <dbReference type="EMBL" id="EKB51171.1"/>
    </source>
</evidence>
<accession>K1L943</accession>
<proteinExistence type="predicted"/>
<name>K1L943_CECL9</name>
<dbReference type="Proteomes" id="UP000004478">
    <property type="component" value="Unassembled WGS sequence"/>
</dbReference>
<evidence type="ECO:0000313" key="2">
    <source>
        <dbReference type="Proteomes" id="UP000004478"/>
    </source>
</evidence>
<organism evidence="1 2">
    <name type="scientific">Cecembia lonarensis (strain CCUG 58316 / KCTC 22772 / LW9)</name>
    <dbReference type="NCBI Taxonomy" id="1225176"/>
    <lineage>
        <taxon>Bacteria</taxon>
        <taxon>Pseudomonadati</taxon>
        <taxon>Bacteroidota</taxon>
        <taxon>Cytophagia</taxon>
        <taxon>Cytophagales</taxon>
        <taxon>Cyclobacteriaceae</taxon>
        <taxon>Cecembia</taxon>
    </lineage>
</organism>
<gene>
    <name evidence="1" type="ORF">B879_00222</name>
</gene>
<reference evidence="1 2" key="1">
    <citation type="journal article" date="2012" name="J. Bacteriol.">
        <title>Draft Genome Sequence of Cecembia lonarensis Strain LW9T, Isolated from Lonar Lake, a Haloalkaline Lake in India.</title>
        <authorList>
            <person name="Shivaji S."/>
            <person name="Ara S."/>
            <person name="Singh A."/>
            <person name="Pinnaka A.K."/>
        </authorList>
    </citation>
    <scope>NUCLEOTIDE SEQUENCE [LARGE SCALE GENOMIC DNA]</scope>
    <source>
        <strain evidence="1 2">LW9</strain>
    </source>
</reference>
<comment type="caution">
    <text evidence="1">The sequence shown here is derived from an EMBL/GenBank/DDBJ whole genome shotgun (WGS) entry which is preliminary data.</text>
</comment>
<sequence>MDKPFRIADQNAIQFLTLTVIDWIDIFSRKEYKLEIVDSLNYCIDQLNSLNKNWITFIKIR</sequence>
<protein>
    <submittedName>
        <fullName evidence="1">Uncharacterized protein</fullName>
    </submittedName>
</protein>
<dbReference type="EMBL" id="AMGM01000002">
    <property type="protein sequence ID" value="EKB51171.1"/>
    <property type="molecule type" value="Genomic_DNA"/>
</dbReference>